<keyword evidence="4" id="KW-1185">Reference proteome</keyword>
<keyword evidence="1 2" id="KW-0732">Signal</keyword>
<dbReference type="SUPFAM" id="SSF69318">
    <property type="entry name" value="Integrin alpha N-terminal domain"/>
    <property type="match status" value="2"/>
</dbReference>
<dbReference type="Pfam" id="PF13517">
    <property type="entry name" value="FG-GAP_3"/>
    <property type="match status" value="3"/>
</dbReference>
<dbReference type="Gene3D" id="2.130.10.130">
    <property type="entry name" value="Integrin alpha, N-terminal"/>
    <property type="match status" value="2"/>
</dbReference>
<feature type="signal peptide" evidence="2">
    <location>
        <begin position="1"/>
        <end position="20"/>
    </location>
</feature>
<dbReference type="PANTHER" id="PTHR44103">
    <property type="entry name" value="PROPROTEIN CONVERTASE P"/>
    <property type="match status" value="1"/>
</dbReference>
<gene>
    <name evidence="3" type="ORF">ASV53_08500</name>
</gene>
<protein>
    <recommendedName>
        <fullName evidence="5">VCBS repeat-containing protein</fullName>
    </recommendedName>
</protein>
<evidence type="ECO:0000256" key="1">
    <source>
        <dbReference type="ARBA" id="ARBA00022729"/>
    </source>
</evidence>
<dbReference type="InterPro" id="IPR028994">
    <property type="entry name" value="Integrin_alpha_N"/>
</dbReference>
<evidence type="ECO:0000256" key="2">
    <source>
        <dbReference type="SAM" id="SignalP"/>
    </source>
</evidence>
<dbReference type="PANTHER" id="PTHR44103:SF1">
    <property type="entry name" value="PROPROTEIN CONVERTASE P"/>
    <property type="match status" value="1"/>
</dbReference>
<accession>A0ABX4FZZ4</accession>
<dbReference type="PROSITE" id="PS51257">
    <property type="entry name" value="PROKAR_LIPOPROTEIN"/>
    <property type="match status" value="1"/>
</dbReference>
<proteinExistence type="predicted"/>
<evidence type="ECO:0000313" key="3">
    <source>
        <dbReference type="EMBL" id="OZS44361.1"/>
    </source>
</evidence>
<dbReference type="RefSeq" id="WP_094956780.1">
    <property type="nucleotide sequence ID" value="NZ_NOIF01000039.1"/>
</dbReference>
<feature type="chain" id="PRO_5046836995" description="VCBS repeat-containing protein" evidence="2">
    <location>
        <begin position="21"/>
        <end position="847"/>
    </location>
</feature>
<dbReference type="EMBL" id="NOIF01000039">
    <property type="protein sequence ID" value="OZS44361.1"/>
    <property type="molecule type" value="Genomic_DNA"/>
</dbReference>
<evidence type="ECO:0000313" key="4">
    <source>
        <dbReference type="Proteomes" id="UP000215999"/>
    </source>
</evidence>
<name>A0ABX4FZZ4_9GAMM</name>
<reference evidence="3 4" key="1">
    <citation type="journal article" date="2016" name="Antonie Van Leeuwenhoek">
        <title>Photobacterium sanguinicancri sp. nov. isolated from marine animals.</title>
        <authorList>
            <person name="Gomez-Gil B."/>
            <person name="Roque A."/>
            <person name="Rotllant G."/>
            <person name="Romalde J.L."/>
            <person name="Doce A."/>
            <person name="Eggermont M."/>
            <person name="Defoirdt T."/>
        </authorList>
    </citation>
    <scope>NUCLEOTIDE SEQUENCE [LARGE SCALE GENOMIC DNA]</scope>
    <source>
        <strain evidence="3 4">CAIM 1827</strain>
    </source>
</reference>
<comment type="caution">
    <text evidence="3">The sequence shown here is derived from an EMBL/GenBank/DDBJ whole genome shotgun (WGS) entry which is preliminary data.</text>
</comment>
<evidence type="ECO:0008006" key="5">
    <source>
        <dbReference type="Google" id="ProtNLM"/>
    </source>
</evidence>
<organism evidence="3 4">
    <name type="scientific">Photobacterium sanguinicancri</name>
    <dbReference type="NCBI Taxonomy" id="875932"/>
    <lineage>
        <taxon>Bacteria</taxon>
        <taxon>Pseudomonadati</taxon>
        <taxon>Pseudomonadota</taxon>
        <taxon>Gammaproteobacteria</taxon>
        <taxon>Vibrionales</taxon>
        <taxon>Vibrionaceae</taxon>
        <taxon>Photobacterium</taxon>
    </lineage>
</organism>
<sequence length="847" mass="91422">MNNKKVGPWLASALISLSVAGCNSDSNGSTPKKEPQATVNAQFAATYLQTIQPPALSGYSVQYDASASTAKVMTVSKAAQDVSYQGTLRITNRAAPSEHTDYEWPVTQRADGSVESHRALSLKPGIYDFFLIVEDNKGHQYLAESLGQQIADNEQPELEFVLKPNLGETITDLDVVAYVANLKFSFTTEELSELVEPQFGLKINDEKERVFSINKETGLSEIVLNVQPGEYTMALKLYDGDLMVGKNENETKLDIVEGSDAKMDVIPLQADVTVKLDELKDLGEFTFNIPSEIVEEVGDESKVSLIVRLSSNSTDALIHEKVLTVVSDNKGGFVASDIFETQGESAVTASLSFHHIDEAAEGYQKAPYAQCLSDINVELNQGAGCKLSLKREGIITGHIKGTVHFNIIDQQSQAASGAKVYLNNELVGITGKELSPGSLKLNLVAGEYMVKASQGNAIAKDSIEVKPLDVLNKALYLGRNPDLGTGNFVEQSQFYASSYVDPYSIATGDINGDGLVDLVFGGYRGYQVEIAQPDGSYKSTYQEILPAAYRQVVLGDLDGDGDLDFVLSAEEGDVLSVYLNDGKGNFAKDTDLLPQTEDISICSVKVADLDNDGDLDVVALRTGASTASGRTLIYLNQGNGKFIDSQQQLMSKVNRNKISVLAIGDMNNDGHLDIVVGESGTGSKGLVYLNNGEGIFESSKVIWDGNNESSTSVVLADVNDNGKLDVFVTDEDGRNRLYLNEGDVTFNLSNSNFGTQGQRAVFSDINSNGKPDILILDANSLVTAYSNNGNGTYTLSHTVVGASDFGKTEDLHTTDLDKDGDEDLVVLGYKSETPKPVYGRIYHNTPH</sequence>
<dbReference type="Proteomes" id="UP000215999">
    <property type="component" value="Unassembled WGS sequence"/>
</dbReference>
<dbReference type="InterPro" id="IPR013517">
    <property type="entry name" value="FG-GAP"/>
</dbReference>